<proteinExistence type="predicted"/>
<sequence length="143" mass="15357">MRIVGFLSKPPPVGSPLAVFFDSHSKDSRDDAQNIMALLSGDADSAKTPLMPILVDLHNLEEAQGARVGLIALSSEAGYPAILEFAKKNAVLMISTDPACVRAGICTAAVVSAPRVEVILSRRVSEISDVHFIEAFRMMVTEY</sequence>
<dbReference type="EMBL" id="PIUM01000036">
    <property type="protein sequence ID" value="PKU22210.1"/>
    <property type="molecule type" value="Genomic_DNA"/>
</dbReference>
<name>A0A2N3PP85_9PROT</name>
<dbReference type="Proteomes" id="UP000233293">
    <property type="component" value="Unassembled WGS sequence"/>
</dbReference>
<keyword evidence="2" id="KW-1185">Reference proteome</keyword>
<protein>
    <recommendedName>
        <fullName evidence="3">NYN domain-containing protein</fullName>
    </recommendedName>
</protein>
<accession>A0A2N3PP85</accession>
<comment type="caution">
    <text evidence="1">The sequence shown here is derived from an EMBL/GenBank/DDBJ whole genome shotgun (WGS) entry which is preliminary data.</text>
</comment>
<reference evidence="2" key="1">
    <citation type="submission" date="2017-12" db="EMBL/GenBank/DDBJ databases">
        <title>Draft genome sequence of Telmatospirillum siberiense 26-4b1T, an acidotolerant peatland alphaproteobacterium potentially involved in sulfur cycling.</title>
        <authorList>
            <person name="Hausmann B."/>
            <person name="Pjevac P."/>
            <person name="Schreck K."/>
            <person name="Herbold C.W."/>
            <person name="Daims H."/>
            <person name="Wagner M."/>
            <person name="Pester M."/>
            <person name="Loy A."/>
        </authorList>
    </citation>
    <scope>NUCLEOTIDE SEQUENCE [LARGE SCALE GENOMIC DNA]</scope>
    <source>
        <strain evidence="2">26-4b1</strain>
    </source>
</reference>
<gene>
    <name evidence="1" type="ORF">CWS72_22935</name>
</gene>
<evidence type="ECO:0000313" key="2">
    <source>
        <dbReference type="Proteomes" id="UP000233293"/>
    </source>
</evidence>
<evidence type="ECO:0008006" key="3">
    <source>
        <dbReference type="Google" id="ProtNLM"/>
    </source>
</evidence>
<dbReference type="AlphaFoldDB" id="A0A2N3PP85"/>
<evidence type="ECO:0000313" key="1">
    <source>
        <dbReference type="EMBL" id="PKU22210.1"/>
    </source>
</evidence>
<organism evidence="1 2">
    <name type="scientific">Telmatospirillum siberiense</name>
    <dbReference type="NCBI Taxonomy" id="382514"/>
    <lineage>
        <taxon>Bacteria</taxon>
        <taxon>Pseudomonadati</taxon>
        <taxon>Pseudomonadota</taxon>
        <taxon>Alphaproteobacteria</taxon>
        <taxon>Rhodospirillales</taxon>
        <taxon>Rhodospirillaceae</taxon>
        <taxon>Telmatospirillum</taxon>
    </lineage>
</organism>